<dbReference type="OMA" id="KWFTPSM"/>
<dbReference type="Pfam" id="PF01342">
    <property type="entry name" value="SAND"/>
    <property type="match status" value="1"/>
</dbReference>
<keyword evidence="2" id="KW-0472">Membrane</keyword>
<evidence type="ECO:0000313" key="4">
    <source>
        <dbReference type="Ensembl" id="ENSSGRP00000093736.1"/>
    </source>
</evidence>
<evidence type="ECO:0000259" key="3">
    <source>
        <dbReference type="PROSITE" id="PS50864"/>
    </source>
</evidence>
<evidence type="ECO:0000256" key="2">
    <source>
        <dbReference type="SAM" id="Phobius"/>
    </source>
</evidence>
<feature type="transmembrane region" description="Helical" evidence="2">
    <location>
        <begin position="12"/>
        <end position="32"/>
    </location>
</feature>
<feature type="domain" description="SAND" evidence="3">
    <location>
        <begin position="27"/>
        <end position="85"/>
    </location>
</feature>
<dbReference type="Proteomes" id="UP000472262">
    <property type="component" value="Unassembled WGS sequence"/>
</dbReference>
<evidence type="ECO:0000256" key="1">
    <source>
        <dbReference type="SAM" id="MobiDB-lite"/>
    </source>
</evidence>
<keyword evidence="2" id="KW-1133">Transmembrane helix</keyword>
<dbReference type="InterPro" id="IPR010919">
    <property type="entry name" value="SAND-like_dom_sf"/>
</dbReference>
<reference evidence="4" key="2">
    <citation type="submission" date="2025-09" db="UniProtKB">
        <authorList>
            <consortium name="Ensembl"/>
        </authorList>
    </citation>
    <scope>IDENTIFICATION</scope>
</reference>
<reference evidence="4" key="1">
    <citation type="submission" date="2025-08" db="UniProtKB">
        <authorList>
            <consortium name="Ensembl"/>
        </authorList>
    </citation>
    <scope>IDENTIFICATION</scope>
</reference>
<dbReference type="InParanoid" id="A0A672RX77"/>
<dbReference type="Gene3D" id="3.10.390.10">
    <property type="entry name" value="SAND domain-like"/>
    <property type="match status" value="1"/>
</dbReference>
<protein>
    <submittedName>
        <fullName evidence="4">Zgc:171506</fullName>
    </submittedName>
</protein>
<name>A0A672RX77_SINGR</name>
<dbReference type="Ensembl" id="ENSSGRT00000099750.1">
    <property type="protein sequence ID" value="ENSSGRP00000093736.1"/>
    <property type="gene ID" value="ENSSGRG00000046913.1"/>
</dbReference>
<accession>A0A672RX77</accession>
<dbReference type="GO" id="GO:0003677">
    <property type="term" value="F:DNA binding"/>
    <property type="evidence" value="ECO:0007669"/>
    <property type="project" value="InterPro"/>
</dbReference>
<dbReference type="InterPro" id="IPR000770">
    <property type="entry name" value="SAND_dom"/>
</dbReference>
<proteinExistence type="predicted"/>
<organism evidence="4 5">
    <name type="scientific">Sinocyclocheilus grahami</name>
    <name type="common">Dianchi golden-line fish</name>
    <name type="synonym">Barbus grahami</name>
    <dbReference type="NCBI Taxonomy" id="75366"/>
    <lineage>
        <taxon>Eukaryota</taxon>
        <taxon>Metazoa</taxon>
        <taxon>Chordata</taxon>
        <taxon>Craniata</taxon>
        <taxon>Vertebrata</taxon>
        <taxon>Euteleostomi</taxon>
        <taxon>Actinopterygii</taxon>
        <taxon>Neopterygii</taxon>
        <taxon>Teleostei</taxon>
        <taxon>Ostariophysi</taxon>
        <taxon>Cypriniformes</taxon>
        <taxon>Cyprinidae</taxon>
        <taxon>Cyprininae</taxon>
        <taxon>Sinocyclocheilus</taxon>
    </lineage>
</organism>
<keyword evidence="2" id="KW-0812">Transmembrane</keyword>
<feature type="region of interest" description="Disordered" evidence="1">
    <location>
        <begin position="138"/>
        <end position="157"/>
    </location>
</feature>
<sequence length="197" mass="21896">MLANQKPDKKASFVILNMCTHSYVLYVFYVSLSLGEECISCEGKWFTPSMFEKFGGKGHHKKWKGSIYYKSSNGLQQVKLLKLIQTTDEAAAAQLNFSDSPLNFSDSPTDATEHAVSPVVEEAGQTIDEAAGEAAQLNFSDSPAERQNPDASEETEKTGQMQLITFLENQFKTMNNTLTSIDLSLKKLMEKHLSINI</sequence>
<keyword evidence="5" id="KW-1185">Reference proteome</keyword>
<dbReference type="AlphaFoldDB" id="A0A672RX77"/>
<evidence type="ECO:0000313" key="5">
    <source>
        <dbReference type="Proteomes" id="UP000472262"/>
    </source>
</evidence>
<dbReference type="SUPFAM" id="SSF63763">
    <property type="entry name" value="SAND domain-like"/>
    <property type="match status" value="1"/>
</dbReference>
<dbReference type="PROSITE" id="PS50864">
    <property type="entry name" value="SAND"/>
    <property type="match status" value="1"/>
</dbReference>